<dbReference type="EMBL" id="CAKOFQ010006922">
    <property type="protein sequence ID" value="CAH1982531.1"/>
    <property type="molecule type" value="Genomic_DNA"/>
</dbReference>
<sequence length="94" mass="10898">MEDIRNRILRTRLEEATLLVGTCISSLKEKVEAISHHLQTMSYSITNVTRPRLVLAMETRKQNSLRITMEDIGIYIIRIQMPPLLLDLQPVGFY</sequence>
<evidence type="ECO:0000313" key="1">
    <source>
        <dbReference type="EMBL" id="CAH1982531.1"/>
    </source>
</evidence>
<dbReference type="Proteomes" id="UP001152888">
    <property type="component" value="Unassembled WGS sequence"/>
</dbReference>
<accession>A0A9P0KXV4</accession>
<dbReference type="OrthoDB" id="8059989at2759"/>
<proteinExistence type="predicted"/>
<evidence type="ECO:0000313" key="2">
    <source>
        <dbReference type="Proteomes" id="UP001152888"/>
    </source>
</evidence>
<keyword evidence="2" id="KW-1185">Reference proteome</keyword>
<dbReference type="AlphaFoldDB" id="A0A9P0KXV4"/>
<organism evidence="1 2">
    <name type="scientific">Acanthoscelides obtectus</name>
    <name type="common">Bean weevil</name>
    <name type="synonym">Bruchus obtectus</name>
    <dbReference type="NCBI Taxonomy" id="200917"/>
    <lineage>
        <taxon>Eukaryota</taxon>
        <taxon>Metazoa</taxon>
        <taxon>Ecdysozoa</taxon>
        <taxon>Arthropoda</taxon>
        <taxon>Hexapoda</taxon>
        <taxon>Insecta</taxon>
        <taxon>Pterygota</taxon>
        <taxon>Neoptera</taxon>
        <taxon>Endopterygota</taxon>
        <taxon>Coleoptera</taxon>
        <taxon>Polyphaga</taxon>
        <taxon>Cucujiformia</taxon>
        <taxon>Chrysomeloidea</taxon>
        <taxon>Chrysomelidae</taxon>
        <taxon>Bruchinae</taxon>
        <taxon>Bruchini</taxon>
        <taxon>Acanthoscelides</taxon>
    </lineage>
</organism>
<comment type="caution">
    <text evidence="1">The sequence shown here is derived from an EMBL/GenBank/DDBJ whole genome shotgun (WGS) entry which is preliminary data.</text>
</comment>
<reference evidence="1" key="1">
    <citation type="submission" date="2022-03" db="EMBL/GenBank/DDBJ databases">
        <authorList>
            <person name="Sayadi A."/>
        </authorList>
    </citation>
    <scope>NUCLEOTIDE SEQUENCE</scope>
</reference>
<protein>
    <submittedName>
        <fullName evidence="1">Uncharacterized protein</fullName>
    </submittedName>
</protein>
<name>A0A9P0KXV4_ACAOB</name>
<gene>
    <name evidence="1" type="ORF">ACAOBT_LOCUS15062</name>
</gene>